<dbReference type="Pfam" id="PF13192">
    <property type="entry name" value="Thioredoxin_3"/>
    <property type="match status" value="1"/>
</dbReference>
<dbReference type="SUPFAM" id="SSF52833">
    <property type="entry name" value="Thioredoxin-like"/>
    <property type="match status" value="1"/>
</dbReference>
<accession>B5Y612</accession>
<reference evidence="4" key="1">
    <citation type="submission" date="2008-08" db="EMBL/GenBank/DDBJ databases">
        <title>The complete genome sequence of Coprothermobacter proteolyticus strain ATCC 5245 / DSM 5265 / BT.</title>
        <authorList>
            <person name="Dodson R.J."/>
            <person name="Durkin A.S."/>
            <person name="Wu M."/>
            <person name="Eisen J."/>
            <person name="Sutton G."/>
        </authorList>
    </citation>
    <scope>NUCLEOTIDE SEQUENCE [LARGE SCALE GENOMIC DNA]</scope>
    <source>
        <strain evidence="4">ATCC 35245 / DSM 5265 / OCM 4 / BT</strain>
    </source>
</reference>
<evidence type="ECO:0000259" key="2">
    <source>
        <dbReference type="Pfam" id="PF13192"/>
    </source>
</evidence>
<dbReference type="OrthoDB" id="9800630at2"/>
<gene>
    <name evidence="3" type="ordered locus">COPRO5265_1390</name>
</gene>
<dbReference type="STRING" id="309798.COPRO5265_1390"/>
<feature type="compositionally biased region" description="Polar residues" evidence="1">
    <location>
        <begin position="8"/>
        <end position="17"/>
    </location>
</feature>
<dbReference type="PANTHER" id="PTHR36450">
    <property type="entry name" value="THIOREDOXIN"/>
    <property type="match status" value="1"/>
</dbReference>
<proteinExistence type="predicted"/>
<sequence length="117" mass="12726">MHQEKPENQTSSFSEGTPNLDHEQENCVRNDSNPAVLSVKVLGPGCARCKALEANTKSALDKLGLKADFNHVTDFSQIAAYGIMSTPALVINEKVVSFGRVLSAEEVVKILRSELQL</sequence>
<evidence type="ECO:0000313" key="4">
    <source>
        <dbReference type="Proteomes" id="UP000001732"/>
    </source>
</evidence>
<feature type="region of interest" description="Disordered" evidence="1">
    <location>
        <begin position="1"/>
        <end position="28"/>
    </location>
</feature>
<keyword evidence="4" id="KW-1185">Reference proteome</keyword>
<dbReference type="InterPro" id="IPR005243">
    <property type="entry name" value="THIRX-like_proc"/>
</dbReference>
<dbReference type="Proteomes" id="UP000001732">
    <property type="component" value="Chromosome"/>
</dbReference>
<dbReference type="NCBIfam" id="TIGR00412">
    <property type="entry name" value="redox_disulf_2"/>
    <property type="match status" value="1"/>
</dbReference>
<evidence type="ECO:0000313" key="3">
    <source>
        <dbReference type="EMBL" id="ACI18033.1"/>
    </source>
</evidence>
<evidence type="ECO:0000256" key="1">
    <source>
        <dbReference type="SAM" id="MobiDB-lite"/>
    </source>
</evidence>
<dbReference type="EMBL" id="CP001145">
    <property type="protein sequence ID" value="ACI18033.1"/>
    <property type="molecule type" value="Genomic_DNA"/>
</dbReference>
<name>B5Y612_COPPD</name>
<dbReference type="InterPro" id="IPR036249">
    <property type="entry name" value="Thioredoxin-like_sf"/>
</dbReference>
<dbReference type="Gene3D" id="3.40.30.10">
    <property type="entry name" value="Glutaredoxin"/>
    <property type="match status" value="1"/>
</dbReference>
<dbReference type="RefSeq" id="WP_012544683.1">
    <property type="nucleotide sequence ID" value="NC_011295.1"/>
</dbReference>
<organism evidence="3 4">
    <name type="scientific">Coprothermobacter proteolyticus (strain ATCC 35245 / DSM 5265 / OCM 4 / BT)</name>
    <dbReference type="NCBI Taxonomy" id="309798"/>
    <lineage>
        <taxon>Bacteria</taxon>
        <taxon>Pseudomonadati</taxon>
        <taxon>Coprothermobacterota</taxon>
        <taxon>Coprothermobacteria</taxon>
        <taxon>Coprothermobacterales</taxon>
        <taxon>Coprothermobacteraceae</taxon>
        <taxon>Coprothermobacter</taxon>
    </lineage>
</organism>
<dbReference type="AlphaFoldDB" id="B5Y612"/>
<dbReference type="HOGENOM" id="CLU_090389_18_0_9"/>
<dbReference type="PANTHER" id="PTHR36450:SF1">
    <property type="entry name" value="THIOREDOXIN"/>
    <property type="match status" value="1"/>
</dbReference>
<protein>
    <submittedName>
        <fullName evidence="3">Redox-active disulfide protein 2</fullName>
    </submittedName>
</protein>
<dbReference type="KEGG" id="cpo:COPRO5265_1390"/>
<dbReference type="eggNOG" id="COG0526">
    <property type="taxonomic scope" value="Bacteria"/>
</dbReference>
<reference evidence="3 4" key="2">
    <citation type="journal article" date="2014" name="Genome Announc.">
        <title>Complete Genome Sequence of Coprothermobacter proteolyticus DSM 5265.</title>
        <authorList>
            <person name="Alexiev A."/>
            <person name="Coil D.A."/>
            <person name="Badger J.H."/>
            <person name="Enticknap J."/>
            <person name="Ward N."/>
            <person name="Robb F.T."/>
            <person name="Eisen J.A."/>
        </authorList>
    </citation>
    <scope>NUCLEOTIDE SEQUENCE [LARGE SCALE GENOMIC DNA]</scope>
    <source>
        <strain evidence="4">ATCC 35245 / DSM 5265 / OCM 4 / BT</strain>
    </source>
</reference>
<feature type="domain" description="Thioredoxin-like fold" evidence="2">
    <location>
        <begin position="38"/>
        <end position="111"/>
    </location>
</feature>
<dbReference type="InterPro" id="IPR012336">
    <property type="entry name" value="Thioredoxin-like_fold"/>
</dbReference>